<evidence type="ECO:0000256" key="4">
    <source>
        <dbReference type="ARBA" id="ARBA00022475"/>
    </source>
</evidence>
<comment type="similarity">
    <text evidence="2">Belongs to the NapC/NirT/NrfH family.</text>
</comment>
<feature type="signal peptide" evidence="12">
    <location>
        <begin position="1"/>
        <end position="26"/>
    </location>
</feature>
<dbReference type="InterPro" id="IPR038266">
    <property type="entry name" value="NapC/NirT_cytc_sf"/>
</dbReference>
<dbReference type="InterPro" id="IPR036280">
    <property type="entry name" value="Multihaem_cyt_sf"/>
</dbReference>
<dbReference type="PANTHER" id="PTHR30333:SF1">
    <property type="entry name" value="CYTOCHROME C-TYPE PROTEIN NAPC"/>
    <property type="match status" value="1"/>
</dbReference>
<dbReference type="GO" id="GO:0009055">
    <property type="term" value="F:electron transfer activity"/>
    <property type="evidence" value="ECO:0007669"/>
    <property type="project" value="TreeGrafter"/>
</dbReference>
<comment type="subcellular location">
    <subcellularLocation>
        <location evidence="1">Cell membrane</location>
    </subcellularLocation>
</comment>
<evidence type="ECO:0000259" key="13">
    <source>
        <dbReference type="Pfam" id="PF03264"/>
    </source>
</evidence>
<dbReference type="PANTHER" id="PTHR30333">
    <property type="entry name" value="CYTOCHROME C-TYPE PROTEIN"/>
    <property type="match status" value="1"/>
</dbReference>
<dbReference type="GO" id="GO:0005886">
    <property type="term" value="C:plasma membrane"/>
    <property type="evidence" value="ECO:0007669"/>
    <property type="project" value="UniProtKB-SubCell"/>
</dbReference>
<evidence type="ECO:0000256" key="11">
    <source>
        <dbReference type="ARBA" id="ARBA00023136"/>
    </source>
</evidence>
<dbReference type="Pfam" id="PF03264">
    <property type="entry name" value="Cytochrom_NNT"/>
    <property type="match status" value="1"/>
</dbReference>
<keyword evidence="4" id="KW-1003">Cell membrane</keyword>
<evidence type="ECO:0000256" key="8">
    <source>
        <dbReference type="ARBA" id="ARBA00022982"/>
    </source>
</evidence>
<dbReference type="InterPro" id="IPR051174">
    <property type="entry name" value="Cytochrome_c-type_ET"/>
</dbReference>
<dbReference type="AlphaFoldDB" id="A0A6I3SNE1"/>
<evidence type="ECO:0000256" key="6">
    <source>
        <dbReference type="ARBA" id="ARBA00022692"/>
    </source>
</evidence>
<evidence type="ECO:0000256" key="9">
    <source>
        <dbReference type="ARBA" id="ARBA00022989"/>
    </source>
</evidence>
<comment type="caution">
    <text evidence="14">The sequence shown here is derived from an EMBL/GenBank/DDBJ whole genome shotgun (WGS) entry which is preliminary data.</text>
</comment>
<feature type="domain" description="NapC/NirT cytochrome c N-terminal" evidence="13">
    <location>
        <begin position="9"/>
        <end position="146"/>
    </location>
</feature>
<keyword evidence="15" id="KW-1185">Reference proteome</keyword>
<dbReference type="Gene3D" id="1.10.3820.10">
    <property type="entry name" value="Di-heme elbow motif domain"/>
    <property type="match status" value="1"/>
</dbReference>
<evidence type="ECO:0000256" key="1">
    <source>
        <dbReference type="ARBA" id="ARBA00004236"/>
    </source>
</evidence>
<reference evidence="14 15" key="1">
    <citation type="submission" date="2019-11" db="EMBL/GenBank/DDBJ databases">
        <title>Whole-genome sequence of a the green, strictly anaerobic photosynthetic bacterium Heliobacillus mobilis DSM 6151.</title>
        <authorList>
            <person name="Kyndt J.A."/>
            <person name="Meyer T.E."/>
        </authorList>
    </citation>
    <scope>NUCLEOTIDE SEQUENCE [LARGE SCALE GENOMIC DNA]</scope>
    <source>
        <strain evidence="14 15">DSM 6151</strain>
    </source>
</reference>
<proteinExistence type="inferred from homology"/>
<keyword evidence="7" id="KW-0479">Metal-binding</keyword>
<keyword evidence="6" id="KW-0812">Transmembrane</keyword>
<dbReference type="SUPFAM" id="SSF48695">
    <property type="entry name" value="Multiheme cytochromes"/>
    <property type="match status" value="1"/>
</dbReference>
<dbReference type="OrthoDB" id="9791652at2"/>
<evidence type="ECO:0000313" key="15">
    <source>
        <dbReference type="Proteomes" id="UP000430670"/>
    </source>
</evidence>
<evidence type="ECO:0000256" key="10">
    <source>
        <dbReference type="ARBA" id="ARBA00023004"/>
    </source>
</evidence>
<feature type="chain" id="PRO_5026148178" evidence="12">
    <location>
        <begin position="27"/>
        <end position="154"/>
    </location>
</feature>
<name>A0A6I3SNE1_HELMO</name>
<evidence type="ECO:0000313" key="14">
    <source>
        <dbReference type="EMBL" id="MTV50541.1"/>
    </source>
</evidence>
<organism evidence="14 15">
    <name type="scientific">Heliobacterium mobile</name>
    <name type="common">Heliobacillus mobilis</name>
    <dbReference type="NCBI Taxonomy" id="28064"/>
    <lineage>
        <taxon>Bacteria</taxon>
        <taxon>Bacillati</taxon>
        <taxon>Bacillota</taxon>
        <taxon>Clostridia</taxon>
        <taxon>Eubacteriales</taxon>
        <taxon>Heliobacteriaceae</taxon>
        <taxon>Heliobacterium</taxon>
    </lineage>
</organism>
<keyword evidence="8" id="KW-0249">Electron transport</keyword>
<evidence type="ECO:0000256" key="7">
    <source>
        <dbReference type="ARBA" id="ARBA00022723"/>
    </source>
</evidence>
<accession>A0A6I3SNE1</accession>
<sequence length="154" mass="17192">MELSKKIKVGILSVVILLAAAGAATATMHAVTHESSFCASCHVMQNYMASWEHSSHREVAGCNDCHTDQRNYLAKTYSKATAGARHAFMNVIKPPEHLKMIESSKEVVQRNCLRCHDSLVEKTRLADQDAEADRKFCFDCHRSTPHGRERPTPP</sequence>
<keyword evidence="5" id="KW-0349">Heme</keyword>
<gene>
    <name evidence="14" type="ORF">GJ688_16470</name>
</gene>
<keyword evidence="10" id="KW-0408">Iron</keyword>
<evidence type="ECO:0000256" key="12">
    <source>
        <dbReference type="SAM" id="SignalP"/>
    </source>
</evidence>
<dbReference type="Proteomes" id="UP000430670">
    <property type="component" value="Unassembled WGS sequence"/>
</dbReference>
<evidence type="ECO:0000256" key="2">
    <source>
        <dbReference type="ARBA" id="ARBA00007395"/>
    </source>
</evidence>
<keyword evidence="3" id="KW-0813">Transport</keyword>
<protein>
    <submittedName>
        <fullName evidence="14">Cytochrome c nitrite reductase small subunit</fullName>
    </submittedName>
</protein>
<keyword evidence="12" id="KW-0732">Signal</keyword>
<dbReference type="RefSeq" id="WP_155477624.1">
    <property type="nucleotide sequence ID" value="NZ_WNKU01000028.1"/>
</dbReference>
<keyword evidence="9" id="KW-1133">Transmembrane helix</keyword>
<dbReference type="GO" id="GO:0009061">
    <property type="term" value="P:anaerobic respiration"/>
    <property type="evidence" value="ECO:0007669"/>
    <property type="project" value="TreeGrafter"/>
</dbReference>
<dbReference type="InterPro" id="IPR005126">
    <property type="entry name" value="NapC/NirT_cyt_c_N"/>
</dbReference>
<keyword evidence="11" id="KW-0472">Membrane</keyword>
<evidence type="ECO:0000256" key="3">
    <source>
        <dbReference type="ARBA" id="ARBA00022448"/>
    </source>
</evidence>
<evidence type="ECO:0000256" key="5">
    <source>
        <dbReference type="ARBA" id="ARBA00022617"/>
    </source>
</evidence>
<dbReference type="EMBL" id="WNKU01000028">
    <property type="protein sequence ID" value="MTV50541.1"/>
    <property type="molecule type" value="Genomic_DNA"/>
</dbReference>
<dbReference type="GO" id="GO:0046872">
    <property type="term" value="F:metal ion binding"/>
    <property type="evidence" value="ECO:0007669"/>
    <property type="project" value="UniProtKB-KW"/>
</dbReference>